<evidence type="ECO:0000259" key="1">
    <source>
        <dbReference type="Pfam" id="PF04149"/>
    </source>
</evidence>
<evidence type="ECO:0000313" key="2">
    <source>
        <dbReference type="EMBL" id="TMR03104.1"/>
    </source>
</evidence>
<feature type="domain" description="DUF397" evidence="1">
    <location>
        <begin position="4"/>
        <end position="55"/>
    </location>
</feature>
<proteinExistence type="predicted"/>
<comment type="caution">
    <text evidence="2">The sequence shown here is derived from an EMBL/GenBank/DDBJ whole genome shotgun (WGS) entry which is preliminary data.</text>
</comment>
<dbReference type="InterPro" id="IPR007278">
    <property type="entry name" value="DUF397"/>
</dbReference>
<organism evidence="2 3">
    <name type="scientific">Actinomadura soli</name>
    <dbReference type="NCBI Taxonomy" id="2508997"/>
    <lineage>
        <taxon>Bacteria</taxon>
        <taxon>Bacillati</taxon>
        <taxon>Actinomycetota</taxon>
        <taxon>Actinomycetes</taxon>
        <taxon>Streptosporangiales</taxon>
        <taxon>Thermomonosporaceae</taxon>
        <taxon>Actinomadura</taxon>
    </lineage>
</organism>
<reference evidence="2 3" key="1">
    <citation type="submission" date="2019-05" db="EMBL/GenBank/DDBJ databases">
        <title>Draft genome sequence of Actinomadura sp. 14C53.</title>
        <authorList>
            <person name="Saricaoglu S."/>
            <person name="Isik K."/>
        </authorList>
    </citation>
    <scope>NUCLEOTIDE SEQUENCE [LARGE SCALE GENOMIC DNA]</scope>
    <source>
        <strain evidence="2 3">14C53</strain>
    </source>
</reference>
<dbReference type="RefSeq" id="WP_138644972.1">
    <property type="nucleotide sequence ID" value="NZ_VCKW01000042.1"/>
</dbReference>
<dbReference type="OrthoDB" id="3482566at2"/>
<dbReference type="Proteomes" id="UP000309174">
    <property type="component" value="Unassembled WGS sequence"/>
</dbReference>
<protein>
    <submittedName>
        <fullName evidence="2">DUF397 domain-containing protein</fullName>
    </submittedName>
</protein>
<evidence type="ECO:0000313" key="3">
    <source>
        <dbReference type="Proteomes" id="UP000309174"/>
    </source>
</evidence>
<name>A0A5C4JEX6_9ACTN</name>
<keyword evidence="3" id="KW-1185">Reference proteome</keyword>
<accession>A0A5C4JEX6</accession>
<gene>
    <name evidence="2" type="ORF">ETD83_10970</name>
</gene>
<dbReference type="Pfam" id="PF04149">
    <property type="entry name" value="DUF397"/>
    <property type="match status" value="1"/>
</dbReference>
<sequence length="61" mass="6710">MNIWRKSSHSDETGGHCVELAHIANGVAVRDSKDLESGHLTLTPGAFATLIDRVKRDELPR</sequence>
<dbReference type="AlphaFoldDB" id="A0A5C4JEX6"/>
<dbReference type="EMBL" id="VCKW01000042">
    <property type="protein sequence ID" value="TMR03104.1"/>
    <property type="molecule type" value="Genomic_DNA"/>
</dbReference>